<dbReference type="CDD" id="cd02012">
    <property type="entry name" value="TPP_TK"/>
    <property type="match status" value="1"/>
</dbReference>
<sequence>MNPEDSKWFDRDRFVLSAGHGSSLLYSLLHLSGFNLTIDDLKQFRKLTSKTPGHPEYGTTCGVEATTGPLGQGLAMAVGMAMAEAHLSSMYRAKQTEVINHRTFALCGDGDLMEGVSHEAASLAGHLKLSKLTVLYDSNQVSLDGETKRAYSDDVQKRFKSYGWHYERVEDGNDLAEIDAAICRAKEQNMRPTLIEVRTIIGLARPDKERIVFMVCRLVPTESLRCAADSIGIPRNSLFPNRSMSDLRIVLRGAASSLKPNGTAVSINGRSIILNKPNN</sequence>
<dbReference type="SUPFAM" id="SSF52518">
    <property type="entry name" value="Thiamin diphosphate-binding fold (THDP-binding)"/>
    <property type="match status" value="1"/>
</dbReference>
<evidence type="ECO:0000313" key="3">
    <source>
        <dbReference type="Proteomes" id="UP000319716"/>
    </source>
</evidence>
<comment type="caution">
    <text evidence="2">The sequence shown here is derived from an EMBL/GenBank/DDBJ whole genome shotgun (WGS) entry which is preliminary data.</text>
</comment>
<proteinExistence type="predicted"/>
<evidence type="ECO:0000313" key="2">
    <source>
        <dbReference type="EMBL" id="GAY76391.1"/>
    </source>
</evidence>
<dbReference type="Pfam" id="PF00456">
    <property type="entry name" value="Transketolase_N"/>
    <property type="match status" value="1"/>
</dbReference>
<keyword evidence="2" id="KW-0808">Transferase</keyword>
<organism evidence="2 3">
    <name type="scientific">Sporolactobacillus inulinus</name>
    <dbReference type="NCBI Taxonomy" id="2078"/>
    <lineage>
        <taxon>Bacteria</taxon>
        <taxon>Bacillati</taxon>
        <taxon>Bacillota</taxon>
        <taxon>Bacilli</taxon>
        <taxon>Bacillales</taxon>
        <taxon>Sporolactobacillaceae</taxon>
        <taxon>Sporolactobacillus</taxon>
    </lineage>
</organism>
<dbReference type="GO" id="GO:0006098">
    <property type="term" value="P:pentose-phosphate shunt"/>
    <property type="evidence" value="ECO:0007669"/>
    <property type="project" value="TreeGrafter"/>
</dbReference>
<feature type="domain" description="Transketolase N-terminal" evidence="1">
    <location>
        <begin position="2"/>
        <end position="209"/>
    </location>
</feature>
<reference evidence="2 3" key="1">
    <citation type="submission" date="2017-11" db="EMBL/GenBank/DDBJ databases">
        <title>Draft Genome Sequence of Sporolactobacillus inulinus NBRC 111894 Isolated from Koso, a Japanese Sugar-Vegetable Fermented Beverage.</title>
        <authorList>
            <person name="Chiou T.Y."/>
            <person name="Oshima K."/>
            <person name="Suda W."/>
            <person name="Hattori M."/>
            <person name="Takahashi T."/>
        </authorList>
    </citation>
    <scope>NUCLEOTIDE SEQUENCE [LARGE SCALE GENOMIC DNA]</scope>
    <source>
        <strain evidence="2 3">NBRC111894</strain>
    </source>
</reference>
<dbReference type="GO" id="GO:0004802">
    <property type="term" value="F:transketolase activity"/>
    <property type="evidence" value="ECO:0007669"/>
    <property type="project" value="UniProtKB-EC"/>
</dbReference>
<dbReference type="PANTHER" id="PTHR43522">
    <property type="entry name" value="TRANSKETOLASE"/>
    <property type="match status" value="1"/>
</dbReference>
<evidence type="ECO:0000259" key="1">
    <source>
        <dbReference type="Pfam" id="PF00456"/>
    </source>
</evidence>
<dbReference type="GO" id="GO:0005829">
    <property type="term" value="C:cytosol"/>
    <property type="evidence" value="ECO:0007669"/>
    <property type="project" value="TreeGrafter"/>
</dbReference>
<protein>
    <submittedName>
        <fullName evidence="2">Transketolase</fullName>
        <ecNumber evidence="2">2.2.1.1</ecNumber>
    </submittedName>
</protein>
<dbReference type="PANTHER" id="PTHR43522:SF2">
    <property type="entry name" value="TRANSKETOLASE 1-RELATED"/>
    <property type="match status" value="1"/>
</dbReference>
<name>A0A4Y1ZBT1_9BACL</name>
<dbReference type="InterPro" id="IPR033247">
    <property type="entry name" value="Transketolase_fam"/>
</dbReference>
<accession>A0A4Y1ZBT1</accession>
<dbReference type="Gene3D" id="3.40.50.970">
    <property type="match status" value="1"/>
</dbReference>
<dbReference type="AlphaFoldDB" id="A0A4Y1ZBT1"/>
<dbReference type="EC" id="2.2.1.1" evidence="2"/>
<dbReference type="InterPro" id="IPR029061">
    <property type="entry name" value="THDP-binding"/>
</dbReference>
<dbReference type="Proteomes" id="UP000319716">
    <property type="component" value="Unassembled WGS sequence"/>
</dbReference>
<gene>
    <name evidence="2" type="ORF">NBRC111894_1945</name>
</gene>
<dbReference type="InterPro" id="IPR005474">
    <property type="entry name" value="Transketolase_N"/>
</dbReference>
<dbReference type="EMBL" id="BEXB01000013">
    <property type="protein sequence ID" value="GAY76391.1"/>
    <property type="molecule type" value="Genomic_DNA"/>
</dbReference>